<dbReference type="InterPro" id="IPR000679">
    <property type="entry name" value="Znf_GATA"/>
</dbReference>
<dbReference type="Proteomes" id="UP000265515">
    <property type="component" value="Unassembled WGS sequence"/>
</dbReference>
<keyword evidence="1" id="KW-0479">Metal-binding</keyword>
<evidence type="ECO:0000313" key="7">
    <source>
        <dbReference type="EMBL" id="GBG83770.1"/>
    </source>
</evidence>
<keyword evidence="8" id="KW-1185">Reference proteome</keyword>
<dbReference type="SMART" id="SM00401">
    <property type="entry name" value="ZnF_GATA"/>
    <property type="match status" value="1"/>
</dbReference>
<feature type="compositionally biased region" description="Basic and acidic residues" evidence="5">
    <location>
        <begin position="801"/>
        <end position="814"/>
    </location>
</feature>
<evidence type="ECO:0000256" key="4">
    <source>
        <dbReference type="PROSITE-ProRule" id="PRU00094"/>
    </source>
</evidence>
<dbReference type="PANTHER" id="PTHR47255:SF4">
    <property type="entry name" value="GATA ZINC FINGER DOMAIN-CONTAINING PROTEIN 12"/>
    <property type="match status" value="1"/>
</dbReference>
<accession>A0A388LN48</accession>
<feature type="compositionally biased region" description="Polar residues" evidence="5">
    <location>
        <begin position="79"/>
        <end position="89"/>
    </location>
</feature>
<proteinExistence type="predicted"/>
<feature type="region of interest" description="Disordered" evidence="5">
    <location>
        <begin position="881"/>
        <end position="910"/>
    </location>
</feature>
<feature type="compositionally biased region" description="Acidic residues" evidence="5">
    <location>
        <begin position="56"/>
        <end position="67"/>
    </location>
</feature>
<dbReference type="SUPFAM" id="SSF57716">
    <property type="entry name" value="Glucocorticoid receptor-like (DNA-binding domain)"/>
    <property type="match status" value="1"/>
</dbReference>
<dbReference type="PANTHER" id="PTHR47255">
    <property type="entry name" value="GATA TRANSCRIPTION FACTOR 22-RELATED"/>
    <property type="match status" value="1"/>
</dbReference>
<feature type="compositionally biased region" description="Low complexity" evidence="5">
    <location>
        <begin position="186"/>
        <end position="216"/>
    </location>
</feature>
<dbReference type="OrthoDB" id="2162994at2759"/>
<keyword evidence="2 4" id="KW-0863">Zinc-finger</keyword>
<feature type="region of interest" description="Disordered" evidence="5">
    <location>
        <begin position="1"/>
        <end position="30"/>
    </location>
</feature>
<organism evidence="7 8">
    <name type="scientific">Chara braunii</name>
    <name type="common">Braun's stonewort</name>
    <dbReference type="NCBI Taxonomy" id="69332"/>
    <lineage>
        <taxon>Eukaryota</taxon>
        <taxon>Viridiplantae</taxon>
        <taxon>Streptophyta</taxon>
        <taxon>Charophyceae</taxon>
        <taxon>Charales</taxon>
        <taxon>Characeae</taxon>
        <taxon>Chara</taxon>
    </lineage>
</organism>
<feature type="compositionally biased region" description="Low complexity" evidence="5">
    <location>
        <begin position="627"/>
        <end position="638"/>
    </location>
</feature>
<evidence type="ECO:0000256" key="1">
    <source>
        <dbReference type="ARBA" id="ARBA00022723"/>
    </source>
</evidence>
<evidence type="ECO:0000259" key="6">
    <source>
        <dbReference type="PROSITE" id="PS50114"/>
    </source>
</evidence>
<feature type="compositionally biased region" description="Basic and acidic residues" evidence="5">
    <location>
        <begin position="1"/>
        <end position="10"/>
    </location>
</feature>
<dbReference type="AlphaFoldDB" id="A0A388LN48"/>
<feature type="region of interest" description="Disordered" evidence="5">
    <location>
        <begin position="49"/>
        <end position="93"/>
    </location>
</feature>
<feature type="region of interest" description="Disordered" evidence="5">
    <location>
        <begin position="186"/>
        <end position="240"/>
    </location>
</feature>
<dbReference type="CDD" id="cd00202">
    <property type="entry name" value="ZnF_GATA"/>
    <property type="match status" value="1"/>
</dbReference>
<protein>
    <recommendedName>
        <fullName evidence="6">GATA-type domain-containing protein</fullName>
    </recommendedName>
</protein>
<dbReference type="PROSITE" id="PS50114">
    <property type="entry name" value="GATA_ZN_FINGER_2"/>
    <property type="match status" value="1"/>
</dbReference>
<comment type="caution">
    <text evidence="7">The sequence shown here is derived from an EMBL/GenBank/DDBJ whole genome shotgun (WGS) entry which is preliminary data.</text>
</comment>
<keyword evidence="3" id="KW-0862">Zinc</keyword>
<name>A0A388LN48_CHABU</name>
<gene>
    <name evidence="7" type="ORF">CBR_g37571</name>
</gene>
<feature type="region of interest" description="Disordered" evidence="5">
    <location>
        <begin position="801"/>
        <end position="834"/>
    </location>
</feature>
<evidence type="ECO:0000256" key="3">
    <source>
        <dbReference type="ARBA" id="ARBA00022833"/>
    </source>
</evidence>
<feature type="region of interest" description="Disordered" evidence="5">
    <location>
        <begin position="282"/>
        <end position="311"/>
    </location>
</feature>
<evidence type="ECO:0000256" key="2">
    <source>
        <dbReference type="ARBA" id="ARBA00022771"/>
    </source>
</evidence>
<dbReference type="GO" id="GO:0008270">
    <property type="term" value="F:zinc ion binding"/>
    <property type="evidence" value="ECO:0007669"/>
    <property type="project" value="UniProtKB-KW"/>
</dbReference>
<feature type="compositionally biased region" description="Polar residues" evidence="5">
    <location>
        <begin position="282"/>
        <end position="294"/>
    </location>
</feature>
<dbReference type="STRING" id="69332.A0A388LN48"/>
<sequence>MVEGECKGKAPDNLPRGSSRVVTSMDKEIDTAEDSRLTVCHAGMHGIGDRDRCNGDLEEEEEEEEGGNADSKKKVSCDGSVSKSENATPSCGAAEGTYEGYGSPFKDRSHVLKGVCNTGKEVGMNPAAGAVSMTGVMRGLCNPMKGPSSRRTGSRPRQTIAAPGLGERLVLLNRTTREMGAQAIAGTGATTGTGSRTGTLTGTASGISSGTKTGTGTSSGTGTASGPGTRTGTVAGNESGNGMMVYEVRAVRRNLESCASQQARQSGQAGAALATRGATSILTGSESASDTAASENRGAGRDLASGASHQVKQRVGNVEGGCDVKEERTLGDDVDGGGAVDSGADVAVQRVAAEPTQQRVLGLESNASVLARSIDCGTVARLGESGECTAVEGVWSKGECSGVAKLGEDHLQMSRVAVMRGVGNGGVKVNGHPHPFAAGMKLGADVAREAEGVGRCERGSGADAEMTRGLPQFAWMESFGAGVSVQKGSEAGYKGGMAVAGAPLPVDGAQGKVPPVVACAVKGRVQLSWRDSPCLMGSGRVGGKAGKGGGSAFVDIASRRCGGESRSSSERVSERGPSCRLGSWSKWRADAEAQGCARREVADAGCEMQDHELELQRDRELEMRRMSNGNQSGSSNESTVGEFEESKPGAASRACVGCGTMKTPLWRSGPSGPKSLCNACGIRHKKASKLRASMSGEDNTEPMIRITLAAKSIKSGPRKRKASAREQSVNTVELPVEHHVSGSVEVCASVATDSTAPVEGCCPSSSPQSQSDHFPLKNKMWMGMSARVMKKGRTVVVDPERDASRAMAGDERCRSSSCSEAGEGDHTRSSADSCVTLQGSPPSMVSQLMKGAGCNAAAAAAYMKTSPSSTAVMGLFPRVSSGQGRPDTHCVEPPIGWGGRRARAGERMSHKDWARKRKSSLEGPEIAEDTGVRTKLGGRGPSDEVEGAILLMTLFKGCPVRTTRQMPRKRDFPAKMDKRVEEQTTWYGADLVWS</sequence>
<dbReference type="InterPro" id="IPR052138">
    <property type="entry name" value="GATA_ZnFinger_Domain"/>
</dbReference>
<dbReference type="InterPro" id="IPR013088">
    <property type="entry name" value="Znf_NHR/GATA"/>
</dbReference>
<dbReference type="GO" id="GO:0006355">
    <property type="term" value="P:regulation of DNA-templated transcription"/>
    <property type="evidence" value="ECO:0007669"/>
    <property type="project" value="InterPro"/>
</dbReference>
<dbReference type="EMBL" id="BFEA01000450">
    <property type="protein sequence ID" value="GBG83770.1"/>
    <property type="molecule type" value="Genomic_DNA"/>
</dbReference>
<reference evidence="7 8" key="1">
    <citation type="journal article" date="2018" name="Cell">
        <title>The Chara Genome: Secondary Complexity and Implications for Plant Terrestrialization.</title>
        <authorList>
            <person name="Nishiyama T."/>
            <person name="Sakayama H."/>
            <person name="Vries J.D."/>
            <person name="Buschmann H."/>
            <person name="Saint-Marcoux D."/>
            <person name="Ullrich K.K."/>
            <person name="Haas F.B."/>
            <person name="Vanderstraeten L."/>
            <person name="Becker D."/>
            <person name="Lang D."/>
            <person name="Vosolsobe S."/>
            <person name="Rombauts S."/>
            <person name="Wilhelmsson P.K.I."/>
            <person name="Janitza P."/>
            <person name="Kern R."/>
            <person name="Heyl A."/>
            <person name="Rumpler F."/>
            <person name="Villalobos L.I.A.C."/>
            <person name="Clay J.M."/>
            <person name="Skokan R."/>
            <person name="Toyoda A."/>
            <person name="Suzuki Y."/>
            <person name="Kagoshima H."/>
            <person name="Schijlen E."/>
            <person name="Tajeshwar N."/>
            <person name="Catarino B."/>
            <person name="Hetherington A.J."/>
            <person name="Saltykova A."/>
            <person name="Bonnot C."/>
            <person name="Breuninger H."/>
            <person name="Symeonidi A."/>
            <person name="Radhakrishnan G.V."/>
            <person name="Van Nieuwerburgh F."/>
            <person name="Deforce D."/>
            <person name="Chang C."/>
            <person name="Karol K.G."/>
            <person name="Hedrich R."/>
            <person name="Ulvskov P."/>
            <person name="Glockner G."/>
            <person name="Delwiche C.F."/>
            <person name="Petrasek J."/>
            <person name="Van de Peer Y."/>
            <person name="Friml J."/>
            <person name="Beilby M."/>
            <person name="Dolan L."/>
            <person name="Kohara Y."/>
            <person name="Sugano S."/>
            <person name="Fujiyama A."/>
            <person name="Delaux P.-M."/>
            <person name="Quint M."/>
            <person name="TheiBen G."/>
            <person name="Hagemann M."/>
            <person name="Harholt J."/>
            <person name="Dunand C."/>
            <person name="Zachgo S."/>
            <person name="Langdale J."/>
            <person name="Maumus F."/>
            <person name="Straeten D.V.D."/>
            <person name="Gould S.B."/>
            <person name="Rensing S.A."/>
        </authorList>
    </citation>
    <scope>NUCLEOTIDE SEQUENCE [LARGE SCALE GENOMIC DNA]</scope>
    <source>
        <strain evidence="7 8">S276</strain>
    </source>
</reference>
<evidence type="ECO:0000256" key="5">
    <source>
        <dbReference type="SAM" id="MobiDB-lite"/>
    </source>
</evidence>
<dbReference type="GO" id="GO:0043565">
    <property type="term" value="F:sequence-specific DNA binding"/>
    <property type="evidence" value="ECO:0007669"/>
    <property type="project" value="InterPro"/>
</dbReference>
<dbReference type="Pfam" id="PF00320">
    <property type="entry name" value="GATA"/>
    <property type="match status" value="1"/>
</dbReference>
<dbReference type="Gramene" id="GBG83770">
    <property type="protein sequence ID" value="GBG83770"/>
    <property type="gene ID" value="CBR_g37571"/>
</dbReference>
<feature type="region of interest" description="Disordered" evidence="5">
    <location>
        <begin position="626"/>
        <end position="646"/>
    </location>
</feature>
<evidence type="ECO:0000313" key="8">
    <source>
        <dbReference type="Proteomes" id="UP000265515"/>
    </source>
</evidence>
<feature type="domain" description="GATA-type" evidence="6">
    <location>
        <begin position="649"/>
        <end position="691"/>
    </location>
</feature>
<dbReference type="Gene3D" id="3.30.50.10">
    <property type="entry name" value="Erythroid Transcription Factor GATA-1, subunit A"/>
    <property type="match status" value="1"/>
</dbReference>